<organism evidence="1 2">
    <name type="scientific">Portunus trituberculatus</name>
    <name type="common">Swimming crab</name>
    <name type="synonym">Neptunus trituberculatus</name>
    <dbReference type="NCBI Taxonomy" id="210409"/>
    <lineage>
        <taxon>Eukaryota</taxon>
        <taxon>Metazoa</taxon>
        <taxon>Ecdysozoa</taxon>
        <taxon>Arthropoda</taxon>
        <taxon>Crustacea</taxon>
        <taxon>Multicrustacea</taxon>
        <taxon>Malacostraca</taxon>
        <taxon>Eumalacostraca</taxon>
        <taxon>Eucarida</taxon>
        <taxon>Decapoda</taxon>
        <taxon>Pleocyemata</taxon>
        <taxon>Brachyura</taxon>
        <taxon>Eubrachyura</taxon>
        <taxon>Portunoidea</taxon>
        <taxon>Portunidae</taxon>
        <taxon>Portuninae</taxon>
        <taxon>Portunus</taxon>
    </lineage>
</organism>
<sequence length="18" mass="2034">MEVIVKRSKSWSGSLVDL</sequence>
<keyword evidence="2" id="KW-1185">Reference proteome</keyword>
<reference evidence="1 2" key="1">
    <citation type="submission" date="2019-05" db="EMBL/GenBank/DDBJ databases">
        <title>Another draft genome of Portunus trituberculatus and its Hox gene families provides insights of decapod evolution.</title>
        <authorList>
            <person name="Jeong J.-H."/>
            <person name="Song I."/>
            <person name="Kim S."/>
            <person name="Choi T."/>
            <person name="Kim D."/>
            <person name="Ryu S."/>
            <person name="Kim W."/>
        </authorList>
    </citation>
    <scope>NUCLEOTIDE SEQUENCE [LARGE SCALE GENOMIC DNA]</scope>
    <source>
        <tissue evidence="1">Muscle</tissue>
    </source>
</reference>
<protein>
    <submittedName>
        <fullName evidence="1">Uncharacterized protein</fullName>
    </submittedName>
</protein>
<dbReference type="AlphaFoldDB" id="A0A5B7HET6"/>
<dbReference type="Proteomes" id="UP000324222">
    <property type="component" value="Unassembled WGS sequence"/>
</dbReference>
<evidence type="ECO:0000313" key="2">
    <source>
        <dbReference type="Proteomes" id="UP000324222"/>
    </source>
</evidence>
<name>A0A5B7HET6_PORTR</name>
<proteinExistence type="predicted"/>
<accession>A0A5B7HET6</accession>
<gene>
    <name evidence="1" type="ORF">E2C01_062826</name>
</gene>
<evidence type="ECO:0000313" key="1">
    <source>
        <dbReference type="EMBL" id="MPC68623.1"/>
    </source>
</evidence>
<dbReference type="EMBL" id="VSRR010028130">
    <property type="protein sequence ID" value="MPC68623.1"/>
    <property type="molecule type" value="Genomic_DNA"/>
</dbReference>
<comment type="caution">
    <text evidence="1">The sequence shown here is derived from an EMBL/GenBank/DDBJ whole genome shotgun (WGS) entry which is preliminary data.</text>
</comment>